<reference evidence="1 2" key="1">
    <citation type="journal article" date="2018" name="Sci. Rep.">
        <title>A novel species of the marine cyanobacterium Acaryochloris with a unique pigment content and lifestyle.</title>
        <authorList>
            <person name="Partensky F."/>
            <person name="Six C."/>
            <person name="Ratin M."/>
            <person name="Garczarek L."/>
            <person name="Vaulot D."/>
            <person name="Probert I."/>
            <person name="Calteau A."/>
            <person name="Gourvil P."/>
            <person name="Marie D."/>
            <person name="Grebert T."/>
            <person name="Bouchier C."/>
            <person name="Le Panse S."/>
            <person name="Gachenot M."/>
            <person name="Rodriguez F."/>
            <person name="Garrido J.L."/>
        </authorList>
    </citation>
    <scope>NUCLEOTIDE SEQUENCE [LARGE SCALE GENOMIC DNA]</scope>
    <source>
        <strain evidence="1 2">RCC1774</strain>
    </source>
</reference>
<dbReference type="EMBL" id="PQWO01000039">
    <property type="protein sequence ID" value="PZD70393.1"/>
    <property type="molecule type" value="Genomic_DNA"/>
</dbReference>
<evidence type="ECO:0000313" key="2">
    <source>
        <dbReference type="Proteomes" id="UP000248857"/>
    </source>
</evidence>
<gene>
    <name evidence="1" type="ORF">C1752_13119</name>
</gene>
<evidence type="ECO:0000313" key="1">
    <source>
        <dbReference type="EMBL" id="PZD70393.1"/>
    </source>
</evidence>
<comment type="caution">
    <text evidence="1">The sequence shown here is derived from an EMBL/GenBank/DDBJ whole genome shotgun (WGS) entry which is preliminary data.</text>
</comment>
<dbReference type="AlphaFoldDB" id="A0A2W1J7B1"/>
<dbReference type="Proteomes" id="UP000248857">
    <property type="component" value="Unassembled WGS sequence"/>
</dbReference>
<sequence length="132" mass="15212">MICSTRAEKKALNSKLHSSIWIGRVGSALKALEACRPHTKNEQRLQELIDYLKARNSYIVNYNERRLNRQYMGSAHTEKACDLIVAKRQKNKGMYWSEATADALAETKTVMLNRAWDLYRVDREILPLATTP</sequence>
<keyword evidence="2" id="KW-1185">Reference proteome</keyword>
<name>A0A2W1J7B1_9CYAN</name>
<accession>A0A2W1J7B1</accession>
<proteinExistence type="predicted"/>
<evidence type="ECO:0008006" key="3">
    <source>
        <dbReference type="Google" id="ProtNLM"/>
    </source>
</evidence>
<protein>
    <recommendedName>
        <fullName evidence="3">Transposase</fullName>
    </recommendedName>
</protein>
<organism evidence="1 2">
    <name type="scientific">Acaryochloris thomasi RCC1774</name>
    <dbReference type="NCBI Taxonomy" id="1764569"/>
    <lineage>
        <taxon>Bacteria</taxon>
        <taxon>Bacillati</taxon>
        <taxon>Cyanobacteriota</taxon>
        <taxon>Cyanophyceae</taxon>
        <taxon>Acaryochloridales</taxon>
        <taxon>Acaryochloridaceae</taxon>
        <taxon>Acaryochloris</taxon>
        <taxon>Acaryochloris thomasi</taxon>
    </lineage>
</organism>